<dbReference type="OrthoDB" id="7864550at2759"/>
<dbReference type="Proteomes" id="UP001151699">
    <property type="component" value="Chromosome X"/>
</dbReference>
<feature type="domain" description="Myb/SANT-like DNA-binding" evidence="8">
    <location>
        <begin position="49"/>
        <end position="86"/>
    </location>
</feature>
<feature type="region of interest" description="Disordered" evidence="7">
    <location>
        <begin position="1"/>
        <end position="20"/>
    </location>
</feature>
<comment type="function">
    <text evidence="6">Involved in transvection phenomena (= synapsis-dependent gene expression), where the synaptic pairing of chromosomes carrying genes with which zeste interacts influences the expression of these genes. Zeste binds to DNA and stimulates transcription from a nearby promoter.</text>
</comment>
<reference evidence="9" key="1">
    <citation type="submission" date="2022-07" db="EMBL/GenBank/DDBJ databases">
        <authorList>
            <person name="Trinca V."/>
            <person name="Uliana J.V.C."/>
            <person name="Torres T.T."/>
            <person name="Ward R.J."/>
            <person name="Monesi N."/>
        </authorList>
    </citation>
    <scope>NUCLEOTIDE SEQUENCE</scope>
    <source>
        <strain evidence="9">HSMRA1968</strain>
        <tissue evidence="9">Whole embryos</tissue>
    </source>
</reference>
<feature type="compositionally biased region" description="Acidic residues" evidence="7">
    <location>
        <begin position="1"/>
        <end position="19"/>
    </location>
</feature>
<evidence type="ECO:0000256" key="7">
    <source>
        <dbReference type="SAM" id="MobiDB-lite"/>
    </source>
</evidence>
<proteinExistence type="predicted"/>
<dbReference type="AlphaFoldDB" id="A0A9Q0MXZ0"/>
<evidence type="ECO:0000256" key="5">
    <source>
        <dbReference type="ARBA" id="ARBA00023163"/>
    </source>
</evidence>
<evidence type="ECO:0000256" key="6">
    <source>
        <dbReference type="ARBA" id="ARBA00025466"/>
    </source>
</evidence>
<evidence type="ECO:0000256" key="1">
    <source>
        <dbReference type="ARBA" id="ARBA00011764"/>
    </source>
</evidence>
<evidence type="ECO:0000313" key="9">
    <source>
        <dbReference type="EMBL" id="KAJ6639304.1"/>
    </source>
</evidence>
<dbReference type="GO" id="GO:0003677">
    <property type="term" value="F:DNA binding"/>
    <property type="evidence" value="ECO:0007669"/>
    <property type="project" value="UniProtKB-KW"/>
</dbReference>
<evidence type="ECO:0000256" key="3">
    <source>
        <dbReference type="ARBA" id="ARBA00023015"/>
    </source>
</evidence>
<evidence type="ECO:0000259" key="8">
    <source>
        <dbReference type="Pfam" id="PF13873"/>
    </source>
</evidence>
<keyword evidence="4" id="KW-0238">DNA-binding</keyword>
<evidence type="ECO:0000256" key="4">
    <source>
        <dbReference type="ARBA" id="ARBA00023125"/>
    </source>
</evidence>
<sequence>MGEADDEDVDGVGEDEDNDFPYGGCIAAPCKIFEAAVFTNENLDVSMDTVWNELTMKLNEIGPPVRSAKEWRKVWSNYKYQNKKRHISTRFKDGDEDSGSACSATTAG</sequence>
<accession>A0A9Q0MXZ0</accession>
<keyword evidence="3" id="KW-0805">Transcription regulation</keyword>
<comment type="subunit">
    <text evidence="1">Self-associates forming complexes of several hundred monomers.</text>
</comment>
<protein>
    <recommendedName>
        <fullName evidence="2">Regulatory protein zeste</fullName>
    </recommendedName>
</protein>
<keyword evidence="10" id="KW-1185">Reference proteome</keyword>
<organism evidence="9 10">
    <name type="scientific">Pseudolycoriella hygida</name>
    <dbReference type="NCBI Taxonomy" id="35572"/>
    <lineage>
        <taxon>Eukaryota</taxon>
        <taxon>Metazoa</taxon>
        <taxon>Ecdysozoa</taxon>
        <taxon>Arthropoda</taxon>
        <taxon>Hexapoda</taxon>
        <taxon>Insecta</taxon>
        <taxon>Pterygota</taxon>
        <taxon>Neoptera</taxon>
        <taxon>Endopterygota</taxon>
        <taxon>Diptera</taxon>
        <taxon>Nematocera</taxon>
        <taxon>Sciaroidea</taxon>
        <taxon>Sciaridae</taxon>
        <taxon>Pseudolycoriella</taxon>
    </lineage>
</organism>
<evidence type="ECO:0000256" key="2">
    <source>
        <dbReference type="ARBA" id="ARBA00016807"/>
    </source>
</evidence>
<comment type="caution">
    <text evidence="9">The sequence shown here is derived from an EMBL/GenBank/DDBJ whole genome shotgun (WGS) entry which is preliminary data.</text>
</comment>
<dbReference type="Pfam" id="PF13873">
    <property type="entry name" value="Myb_DNA-bind_5"/>
    <property type="match status" value="1"/>
</dbReference>
<name>A0A9Q0MXZ0_9DIPT</name>
<gene>
    <name evidence="9" type="ORF">Bhyg_12048</name>
</gene>
<keyword evidence="5" id="KW-0804">Transcription</keyword>
<dbReference type="InterPro" id="IPR028002">
    <property type="entry name" value="Myb_DNA-bind_5"/>
</dbReference>
<dbReference type="EMBL" id="WJQU01000003">
    <property type="protein sequence ID" value="KAJ6639304.1"/>
    <property type="molecule type" value="Genomic_DNA"/>
</dbReference>
<evidence type="ECO:0000313" key="10">
    <source>
        <dbReference type="Proteomes" id="UP001151699"/>
    </source>
</evidence>